<comment type="caution">
    <text evidence="2">The sequence shown here is derived from an EMBL/GenBank/DDBJ whole genome shotgun (WGS) entry which is preliminary data.</text>
</comment>
<evidence type="ECO:0000313" key="3">
    <source>
        <dbReference type="Proteomes" id="UP001166784"/>
    </source>
</evidence>
<evidence type="ECO:0008006" key="4">
    <source>
        <dbReference type="Google" id="ProtNLM"/>
    </source>
</evidence>
<keyword evidence="1" id="KW-1133">Transmembrane helix</keyword>
<reference evidence="2" key="1">
    <citation type="submission" date="2022-03" db="EMBL/GenBank/DDBJ databases">
        <authorList>
            <person name="Santos J.D.N."/>
            <person name="Kallscheuer N."/>
            <person name="Jogler C."/>
            <person name="Lage O.M."/>
        </authorList>
    </citation>
    <scope>NUCLEOTIDE SEQUENCE</scope>
    <source>
        <strain evidence="2">M600PL45_2</strain>
    </source>
</reference>
<keyword evidence="1" id="KW-0472">Membrane</keyword>
<protein>
    <recommendedName>
        <fullName evidence="4">DUF3311 domain-containing protein</fullName>
    </recommendedName>
</protein>
<keyword evidence="3" id="KW-1185">Reference proteome</keyword>
<proteinExistence type="predicted"/>
<name>A0ABS9T165_9ACTN</name>
<reference evidence="2" key="2">
    <citation type="journal article" date="2023" name="Int. J. Syst. Evol. Microbiol.">
        <title>Streptomyces marispadix sp. nov., isolated from marine beach sediment of the Northern Coast of Portugal.</title>
        <authorList>
            <person name="dos Santos J.D.N."/>
            <person name="Vitorino I.R."/>
            <person name="Kallscheuer N."/>
            <person name="Srivastava A."/>
            <person name="Krautwurst S."/>
            <person name="Marz M."/>
            <person name="Jogler C."/>
            <person name="Lobo Da Cunha A."/>
            <person name="Catita J."/>
            <person name="Goncalves H."/>
            <person name="Gonzalez I."/>
            <person name="Reyes F."/>
            <person name="Lage O.M."/>
        </authorList>
    </citation>
    <scope>NUCLEOTIDE SEQUENCE</scope>
    <source>
        <strain evidence="2">M600PL45_2</strain>
    </source>
</reference>
<evidence type="ECO:0000313" key="2">
    <source>
        <dbReference type="EMBL" id="MCH6162273.1"/>
    </source>
</evidence>
<dbReference type="Proteomes" id="UP001166784">
    <property type="component" value="Unassembled WGS sequence"/>
</dbReference>
<feature type="transmembrane region" description="Helical" evidence="1">
    <location>
        <begin position="45"/>
        <end position="65"/>
    </location>
</feature>
<keyword evidence="1" id="KW-0812">Transmembrane</keyword>
<organism evidence="2 3">
    <name type="scientific">Streptomyces marispadix</name>
    <dbReference type="NCBI Taxonomy" id="2922868"/>
    <lineage>
        <taxon>Bacteria</taxon>
        <taxon>Bacillati</taxon>
        <taxon>Actinomycetota</taxon>
        <taxon>Actinomycetes</taxon>
        <taxon>Kitasatosporales</taxon>
        <taxon>Streptomycetaceae</taxon>
        <taxon>Streptomyces</taxon>
    </lineage>
</organism>
<accession>A0ABS9T165</accession>
<dbReference type="EMBL" id="JAKWJU010000002">
    <property type="protein sequence ID" value="MCH6162273.1"/>
    <property type="molecule type" value="Genomic_DNA"/>
</dbReference>
<dbReference type="RefSeq" id="WP_241061143.1">
    <property type="nucleotide sequence ID" value="NZ_JAKWJU010000002.1"/>
</dbReference>
<sequence>MGESRDGEQLTGRLAAVAILGFVLIIPPLLTRFDHVDRVFGVPVLWAYLFLVWAVVIGLISVVGGRSR</sequence>
<gene>
    <name evidence="2" type="ORF">MMA15_18345</name>
</gene>
<evidence type="ECO:0000256" key="1">
    <source>
        <dbReference type="SAM" id="Phobius"/>
    </source>
</evidence>
<feature type="transmembrane region" description="Helical" evidence="1">
    <location>
        <begin position="12"/>
        <end position="30"/>
    </location>
</feature>